<reference evidence="4 5" key="1">
    <citation type="submission" date="2015-03" db="EMBL/GenBank/DDBJ databases">
        <authorList>
            <consortium name="Pathogen Informatics"/>
        </authorList>
    </citation>
    <scope>NUCLEOTIDE SEQUENCE [LARGE SCALE GENOMIC DNA]</scope>
    <source>
        <strain evidence="2 5">Bir 172</strain>
        <strain evidence="1 6">Bir 187</strain>
        <strain evidence="3 4">M09401471</strain>
    </source>
</reference>
<accession>A0A655IS82</accession>
<evidence type="ECO:0000313" key="2">
    <source>
        <dbReference type="EMBL" id="CKT46323.1"/>
    </source>
</evidence>
<gene>
    <name evidence="3" type="ORF">ERS007720_04857</name>
    <name evidence="2" type="ORF">ERS027646_03620</name>
    <name evidence="1" type="ORF">ERS027661_01875</name>
</gene>
<evidence type="ECO:0000313" key="5">
    <source>
        <dbReference type="Proteomes" id="UP000048948"/>
    </source>
</evidence>
<dbReference type="Proteomes" id="UP000044938">
    <property type="component" value="Unassembled WGS sequence"/>
</dbReference>
<organism evidence="1 6">
    <name type="scientific">Mycobacterium tuberculosis</name>
    <dbReference type="NCBI Taxonomy" id="1773"/>
    <lineage>
        <taxon>Bacteria</taxon>
        <taxon>Bacillati</taxon>
        <taxon>Actinomycetota</taxon>
        <taxon>Actinomycetes</taxon>
        <taxon>Mycobacteriales</taxon>
        <taxon>Mycobacteriaceae</taxon>
        <taxon>Mycobacterium</taxon>
        <taxon>Mycobacterium tuberculosis complex</taxon>
    </lineage>
</organism>
<evidence type="ECO:0000313" key="1">
    <source>
        <dbReference type="EMBL" id="CKR67155.1"/>
    </source>
</evidence>
<evidence type="ECO:0000313" key="6">
    <source>
        <dbReference type="Proteomes" id="UP000049023"/>
    </source>
</evidence>
<dbReference type="EMBL" id="CSAJ01001217">
    <property type="protein sequence ID" value="COX75107.1"/>
    <property type="molecule type" value="Genomic_DNA"/>
</dbReference>
<evidence type="ECO:0000313" key="3">
    <source>
        <dbReference type="EMBL" id="COX75107.1"/>
    </source>
</evidence>
<dbReference type="AlphaFoldDB" id="A0A655IS82"/>
<name>A0A655IS82_MYCTX</name>
<proteinExistence type="predicted"/>
<dbReference type="Proteomes" id="UP000049023">
    <property type="component" value="Unassembled WGS sequence"/>
</dbReference>
<sequence length="75" mass="7626">MRAGDGGAAFCPYSMPGNVRMSMDSATSNRCSSAQLTMAADSGVPSGHIKQSPLATRLNEALILAPVLGTGLLAM</sequence>
<protein>
    <submittedName>
        <fullName evidence="1">Uncharacterized protein</fullName>
    </submittedName>
</protein>
<dbReference type="EMBL" id="CNFU01000349">
    <property type="protein sequence ID" value="CKR67155.1"/>
    <property type="molecule type" value="Genomic_DNA"/>
</dbReference>
<dbReference type="EMBL" id="CNGE01000884">
    <property type="protein sequence ID" value="CKT46323.1"/>
    <property type="molecule type" value="Genomic_DNA"/>
</dbReference>
<dbReference type="Proteomes" id="UP000048948">
    <property type="component" value="Unassembled WGS sequence"/>
</dbReference>
<evidence type="ECO:0000313" key="4">
    <source>
        <dbReference type="Proteomes" id="UP000044938"/>
    </source>
</evidence>